<dbReference type="InterPro" id="IPR011047">
    <property type="entry name" value="Quinoprotein_ADH-like_sf"/>
</dbReference>
<feature type="repeat" description="WD" evidence="3">
    <location>
        <begin position="1007"/>
        <end position="1048"/>
    </location>
</feature>
<evidence type="ECO:0000256" key="1">
    <source>
        <dbReference type="ARBA" id="ARBA00022574"/>
    </source>
</evidence>
<dbReference type="InterPro" id="IPR027417">
    <property type="entry name" value="P-loop_NTPase"/>
</dbReference>
<comment type="caution">
    <text evidence="6">The sequence shown here is derived from an EMBL/GenBank/DDBJ whole genome shotgun (WGS) entry which is preliminary data.</text>
</comment>
<evidence type="ECO:0000313" key="6">
    <source>
        <dbReference type="EMBL" id="KAJ7192338.1"/>
    </source>
</evidence>
<feature type="repeat" description="WD" evidence="3">
    <location>
        <begin position="1306"/>
        <end position="1347"/>
    </location>
</feature>
<dbReference type="SUPFAM" id="SSF50998">
    <property type="entry name" value="Quinoprotein alcohol dehydrogenase-like"/>
    <property type="match status" value="1"/>
</dbReference>
<dbReference type="PANTHER" id="PTHR19848">
    <property type="entry name" value="WD40 REPEAT PROTEIN"/>
    <property type="match status" value="1"/>
</dbReference>
<dbReference type="EMBL" id="JARJCW010000121">
    <property type="protein sequence ID" value="KAJ7192338.1"/>
    <property type="molecule type" value="Genomic_DNA"/>
</dbReference>
<evidence type="ECO:0000256" key="2">
    <source>
        <dbReference type="ARBA" id="ARBA00022737"/>
    </source>
</evidence>
<name>A0AAD6UU25_9AGAR</name>
<dbReference type="PROSITE" id="PS50082">
    <property type="entry name" value="WD_REPEATS_2"/>
    <property type="match status" value="13"/>
</dbReference>
<reference evidence="6" key="1">
    <citation type="submission" date="2023-03" db="EMBL/GenBank/DDBJ databases">
        <title>Massive genome expansion in bonnet fungi (Mycena s.s.) driven by repeated elements and novel gene families across ecological guilds.</title>
        <authorList>
            <consortium name="Lawrence Berkeley National Laboratory"/>
            <person name="Harder C.B."/>
            <person name="Miyauchi S."/>
            <person name="Viragh M."/>
            <person name="Kuo A."/>
            <person name="Thoen E."/>
            <person name="Andreopoulos B."/>
            <person name="Lu D."/>
            <person name="Skrede I."/>
            <person name="Drula E."/>
            <person name="Henrissat B."/>
            <person name="Morin E."/>
            <person name="Kohler A."/>
            <person name="Barry K."/>
            <person name="LaButti K."/>
            <person name="Morin E."/>
            <person name="Salamov A."/>
            <person name="Lipzen A."/>
            <person name="Mereny Z."/>
            <person name="Hegedus B."/>
            <person name="Baldrian P."/>
            <person name="Stursova M."/>
            <person name="Weitz H."/>
            <person name="Taylor A."/>
            <person name="Grigoriev I.V."/>
            <person name="Nagy L.G."/>
            <person name="Martin F."/>
            <person name="Kauserud H."/>
        </authorList>
    </citation>
    <scope>NUCLEOTIDE SEQUENCE</scope>
    <source>
        <strain evidence="6">9144</strain>
    </source>
</reference>
<evidence type="ECO:0000313" key="7">
    <source>
        <dbReference type="Proteomes" id="UP001219525"/>
    </source>
</evidence>
<proteinExistence type="predicted"/>
<keyword evidence="2" id="KW-0677">Repeat</keyword>
<evidence type="ECO:0000256" key="3">
    <source>
        <dbReference type="PROSITE-ProRule" id="PRU00221"/>
    </source>
</evidence>
<dbReference type="InterPro" id="IPR001680">
    <property type="entry name" value="WD40_rpt"/>
</dbReference>
<dbReference type="SUPFAM" id="SSF50978">
    <property type="entry name" value="WD40 repeat-like"/>
    <property type="match status" value="1"/>
</dbReference>
<feature type="compositionally biased region" description="Polar residues" evidence="4">
    <location>
        <begin position="45"/>
        <end position="56"/>
    </location>
</feature>
<dbReference type="PROSITE" id="PS50294">
    <property type="entry name" value="WD_REPEATS_REGION"/>
    <property type="match status" value="13"/>
</dbReference>
<feature type="region of interest" description="Disordered" evidence="4">
    <location>
        <begin position="1"/>
        <end position="58"/>
    </location>
</feature>
<feature type="domain" description="Nephrocystin 3-like N-terminal" evidence="5">
    <location>
        <begin position="249"/>
        <end position="397"/>
    </location>
</feature>
<feature type="compositionally biased region" description="Basic and acidic residues" evidence="4">
    <location>
        <begin position="10"/>
        <end position="19"/>
    </location>
</feature>
<accession>A0AAD6UU25</accession>
<feature type="repeat" description="WD" evidence="3">
    <location>
        <begin position="923"/>
        <end position="959"/>
    </location>
</feature>
<dbReference type="Pfam" id="PF00400">
    <property type="entry name" value="WD40"/>
    <property type="match status" value="13"/>
</dbReference>
<keyword evidence="1 3" id="KW-0853">WD repeat</keyword>
<feature type="repeat" description="WD" evidence="3">
    <location>
        <begin position="1264"/>
        <end position="1305"/>
    </location>
</feature>
<keyword evidence="7" id="KW-1185">Reference proteome</keyword>
<dbReference type="InterPro" id="IPR019775">
    <property type="entry name" value="WD40_repeat_CS"/>
</dbReference>
<dbReference type="SMART" id="SM00320">
    <property type="entry name" value="WD40"/>
    <property type="match status" value="14"/>
</dbReference>
<gene>
    <name evidence="6" type="ORF">GGX14DRAFT_578204</name>
</gene>
<organism evidence="6 7">
    <name type="scientific">Mycena pura</name>
    <dbReference type="NCBI Taxonomy" id="153505"/>
    <lineage>
        <taxon>Eukaryota</taxon>
        <taxon>Fungi</taxon>
        <taxon>Dikarya</taxon>
        <taxon>Basidiomycota</taxon>
        <taxon>Agaricomycotina</taxon>
        <taxon>Agaricomycetes</taxon>
        <taxon>Agaricomycetidae</taxon>
        <taxon>Agaricales</taxon>
        <taxon>Marasmiineae</taxon>
        <taxon>Mycenaceae</taxon>
        <taxon>Mycena</taxon>
    </lineage>
</organism>
<feature type="repeat" description="WD" evidence="3">
    <location>
        <begin position="797"/>
        <end position="833"/>
    </location>
</feature>
<dbReference type="InterPro" id="IPR056884">
    <property type="entry name" value="NPHP3-like_N"/>
</dbReference>
<feature type="repeat" description="WD" evidence="3">
    <location>
        <begin position="1348"/>
        <end position="1374"/>
    </location>
</feature>
<dbReference type="PRINTS" id="PR00320">
    <property type="entry name" value="GPROTEINBRPT"/>
</dbReference>
<dbReference type="InterPro" id="IPR036322">
    <property type="entry name" value="WD40_repeat_dom_sf"/>
</dbReference>
<dbReference type="InterPro" id="IPR015943">
    <property type="entry name" value="WD40/YVTN_repeat-like_dom_sf"/>
</dbReference>
<dbReference type="Gene3D" id="2.130.10.10">
    <property type="entry name" value="YVTN repeat-like/Quinoprotein amine dehydrogenase"/>
    <property type="match status" value="5"/>
</dbReference>
<protein>
    <recommendedName>
        <fullName evidence="5">Nephrocystin 3-like N-terminal domain-containing protein</fullName>
    </recommendedName>
</protein>
<dbReference type="InterPro" id="IPR020472">
    <property type="entry name" value="WD40_PAC1"/>
</dbReference>
<evidence type="ECO:0000259" key="5">
    <source>
        <dbReference type="Pfam" id="PF24883"/>
    </source>
</evidence>
<dbReference type="PROSITE" id="PS00678">
    <property type="entry name" value="WD_REPEATS_1"/>
    <property type="match status" value="11"/>
</dbReference>
<dbReference type="PANTHER" id="PTHR19848:SF8">
    <property type="entry name" value="F-BOX AND WD REPEAT DOMAIN CONTAINING 7"/>
    <property type="match status" value="1"/>
</dbReference>
<feature type="repeat" description="WD" evidence="3">
    <location>
        <begin position="1222"/>
        <end position="1263"/>
    </location>
</feature>
<dbReference type="SUPFAM" id="SSF52540">
    <property type="entry name" value="P-loop containing nucleoside triphosphate hydrolases"/>
    <property type="match status" value="1"/>
</dbReference>
<feature type="repeat" description="WD" evidence="3">
    <location>
        <begin position="881"/>
        <end position="922"/>
    </location>
</feature>
<dbReference type="CDD" id="cd00200">
    <property type="entry name" value="WD40"/>
    <property type="match status" value="2"/>
</dbReference>
<feature type="repeat" description="WD" evidence="3">
    <location>
        <begin position="1135"/>
        <end position="1176"/>
    </location>
</feature>
<sequence>MFSRLKKLGKRLEKPDAGNEKPAAGNTPAKPPALDAAGDRANHSRLPQPTTDTSFQHPLRRIISQGALETLRILRETSSLFAPVESMAGTMLAIVELVEKQNLNVEDACSLRASLDSVAGVLERSSRLETKPSKQVEERFERLSLFLERKRQAIEQFLDRNRLSRGATATLDASDLAAAVADLSAVLTNFLVETALSTERQTTEVLTISVRQQLYTTLTPVVSAAHHFDGPVPRRACTPGTRINTLRIIHEWVHNEKEKKIFCLVGMAGTGKTTIAQTVCRVLQETGHLGASFFCSRSSTQTRDGTLIAPTVAYQLALSSTEVGQQLLDVLQEPGIMHSFRNLVLKPFQTARFPSTKTVVIVIDALDEAELNVAKLFQDIHELTSRCPFTLKVFLTFRPEIPFHGFQAELDPSWVLLHDVEKDFVEKDIRLFVNERLTDIAAQRRTRKIAVDQSWRPLPYVDALVKKSSNLFIYAATACEYIDGDGRGSIMDRLKWITDPSREPSRQQVGGIDGLYSAILHSAFRNLEPEETDVVRRILQTILVAARPLTAGTIASLLHLTDETTVYQHLAAFHSVLQILSSGEPIKIFHASFPDFLTNETRAGNYFLSSPEANLLLSRYCFEALDALHENLCDIDINVEGRLANDQIDPDVISTKVSDVLVYSSENFVGHCCSSKPFLDIQHDIRSRLENFFHVYVLPWIEVLSLKGLLYEGVAAMQKLENWIPSAETGLRSLIRDTRRMISLNSELLQTHALEVYHSAIVWLPLGSHIRRRHFKESRYPRITRGLPADWDACEMFLARRQLITSVAFAPDGNHMLSGSWDKSVCIWNAETGVIELELTGHTYLVTSVAFSPDSSQVVSGSLDNSICIWNAKTGAVQLQLIGHTKRVMSVAFSPDSTRVVSSSDDLSVRIWNTKTGSVELILQGHSAIVISVAFSPDGTRVVSGSVDTSVRIWDANTGIAQLILTDHFSRVNSVSFSPDGTRVISASWDPSIHIWNADTGALLLKITGHSAAVTSIAFSRDGTRLVSGSRDNTVRVWNAETGAAQLVLTGHTAWVTSVAFAPDGTRVISGSDDASLRVWNVETAMAITDSDRTGHSAKVTSLAFSSDGTQVVSGSKDRSIRVWNAGTGGQVFKYMGHSEEIVSVAFSADGARVISCCRNKCMRTWNVRTGAADLESVGNPDWVNLVTYLPDGVRLLSASENNYEQSIRAWSVAEGRADIDFKSSSERVWSIAISPDGTRVASGFGNASICIWNVETEAIELELRGHSAGVNAIAFSCDGTRIVSGSDDLSSRVWDAKTGTTELILRGHSDAVTAVAFSPDGTHVVSGSKDKSVRVWNLETKAAEVILTGHSAAVNTVAYSPDGTQLVSGSDDSHNSCLFT</sequence>
<feature type="repeat" description="WD" evidence="3">
    <location>
        <begin position="1093"/>
        <end position="1134"/>
    </location>
</feature>
<feature type="repeat" description="WD" evidence="3">
    <location>
        <begin position="839"/>
        <end position="880"/>
    </location>
</feature>
<feature type="repeat" description="WD" evidence="3">
    <location>
        <begin position="1049"/>
        <end position="1090"/>
    </location>
</feature>
<feature type="repeat" description="WD" evidence="3">
    <location>
        <begin position="965"/>
        <end position="1006"/>
    </location>
</feature>
<dbReference type="Gene3D" id="3.40.50.300">
    <property type="entry name" value="P-loop containing nucleotide triphosphate hydrolases"/>
    <property type="match status" value="1"/>
</dbReference>
<dbReference type="Pfam" id="PF24883">
    <property type="entry name" value="NPHP3_N"/>
    <property type="match status" value="1"/>
</dbReference>
<dbReference type="Proteomes" id="UP001219525">
    <property type="component" value="Unassembled WGS sequence"/>
</dbReference>
<evidence type="ECO:0000256" key="4">
    <source>
        <dbReference type="SAM" id="MobiDB-lite"/>
    </source>
</evidence>